<dbReference type="InterPro" id="IPR017896">
    <property type="entry name" value="4Fe4S_Fe-S-bd"/>
</dbReference>
<evidence type="ECO:0000313" key="5">
    <source>
        <dbReference type="EMBL" id="WMW65904.1"/>
    </source>
</evidence>
<dbReference type="PROSITE" id="PS51379">
    <property type="entry name" value="4FE4S_FER_2"/>
    <property type="match status" value="2"/>
</dbReference>
<accession>A0ABY9R2F8</accession>
<dbReference type="RefSeq" id="WP_309541844.1">
    <property type="nucleotide sequence ID" value="NZ_CP133659.1"/>
</dbReference>
<sequence>MSFARYIARGELARALDDMARGRVTYAPRREGDAVVFRPRAEGEEPLLARATVPPKGVIFPQSERLFAFIREKDPNDPGHTTVRLDSTVDIEPALIFGGRPCDARGFHIFDRVYLNGPHRDPYYAARREATVVVTPACTKAGSTCFCHWTGCGPADTTGSDILLTPVGTGADSGFVAVALTERGCAVLEQANLPEADTARSDAAQAVHAATRAALDAQSPAPDLSATPARLLERFPDTGFWRDMSDKCLSCGACTYLCPTCYCFNITDENDGGDGMRGRRLRSWDNCMSSLFTREASGHNPRMGKALRLRNRVGHKFSYYPQLHEGVVSCNGCGRCITGCPVSVDIREMVVRATEANEETPNA</sequence>
<gene>
    <name evidence="5" type="ORF">KPS_000427</name>
</gene>
<keyword evidence="1" id="KW-0479">Metal-binding</keyword>
<reference evidence="5" key="1">
    <citation type="submission" date="2023-09" db="EMBL/GenBank/DDBJ databases">
        <authorList>
            <consortium name="CW5 consortium"/>
            <person name="Lu C.-W."/>
        </authorList>
    </citation>
    <scope>NUCLEOTIDE SEQUENCE</scope>
    <source>
        <strain evidence="5">KPS</strain>
    </source>
</reference>
<protein>
    <submittedName>
        <fullName evidence="5">4Fe-4S dicluster domain-containing protein</fullName>
    </submittedName>
</protein>
<proteinExistence type="predicted"/>
<name>A0ABY9R2F8_9BACT</name>
<dbReference type="PANTHER" id="PTHR40447:SF1">
    <property type="entry name" value="ANAEROBIC SULFITE REDUCTASE SUBUNIT A"/>
    <property type="match status" value="1"/>
</dbReference>
<dbReference type="Proteomes" id="UP001180616">
    <property type="component" value="Chromosome"/>
</dbReference>
<evidence type="ECO:0000259" key="4">
    <source>
        <dbReference type="PROSITE" id="PS51379"/>
    </source>
</evidence>
<dbReference type="EMBL" id="CP133659">
    <property type="protein sequence ID" value="WMW65904.1"/>
    <property type="molecule type" value="Genomic_DNA"/>
</dbReference>
<dbReference type="Pfam" id="PF17179">
    <property type="entry name" value="Fer4_22"/>
    <property type="match status" value="1"/>
</dbReference>
<keyword evidence="3" id="KW-0411">Iron-sulfur</keyword>
<feature type="domain" description="4Fe-4S ferredoxin-type" evidence="4">
    <location>
        <begin position="319"/>
        <end position="349"/>
    </location>
</feature>
<evidence type="ECO:0000313" key="6">
    <source>
        <dbReference type="Proteomes" id="UP001180616"/>
    </source>
</evidence>
<keyword evidence="6" id="KW-1185">Reference proteome</keyword>
<dbReference type="PROSITE" id="PS00198">
    <property type="entry name" value="4FE4S_FER_1"/>
    <property type="match status" value="2"/>
</dbReference>
<evidence type="ECO:0000256" key="2">
    <source>
        <dbReference type="ARBA" id="ARBA00023004"/>
    </source>
</evidence>
<feature type="domain" description="4Fe-4S ferredoxin-type" evidence="4">
    <location>
        <begin position="238"/>
        <end position="269"/>
    </location>
</feature>
<dbReference type="SUPFAM" id="SSF46548">
    <property type="entry name" value="alpha-helical ferredoxin"/>
    <property type="match status" value="1"/>
</dbReference>
<dbReference type="PANTHER" id="PTHR40447">
    <property type="entry name" value="ANAEROBIC SULFITE REDUCTASE SUBUNIT A"/>
    <property type="match status" value="1"/>
</dbReference>
<dbReference type="InterPro" id="IPR017900">
    <property type="entry name" value="4Fe4S_Fe_S_CS"/>
</dbReference>
<keyword evidence="2" id="KW-0408">Iron</keyword>
<organism evidence="5 6">
    <name type="scientific">Nitratidesulfovibrio liaohensis</name>
    <dbReference type="NCBI Taxonomy" id="2604158"/>
    <lineage>
        <taxon>Bacteria</taxon>
        <taxon>Pseudomonadati</taxon>
        <taxon>Thermodesulfobacteriota</taxon>
        <taxon>Desulfovibrionia</taxon>
        <taxon>Desulfovibrionales</taxon>
        <taxon>Desulfovibrionaceae</taxon>
        <taxon>Nitratidesulfovibrio</taxon>
    </lineage>
</organism>
<evidence type="ECO:0000256" key="1">
    <source>
        <dbReference type="ARBA" id="ARBA00022723"/>
    </source>
</evidence>
<evidence type="ECO:0000256" key="3">
    <source>
        <dbReference type="ARBA" id="ARBA00023014"/>
    </source>
</evidence>